<sequence length="343" mass="39517">MRPFYEQYHYDRRPRSLVGDTRTKEFVSDFLEWLAESTEQTPHVVSGKTHHTAFSALNPNNLLKRSRRGINGFFQATGVWPGFVEPRTFGATNILHSLLMPFPKKSPADKLLVPEFIPKEYRDRVKAATVVGVWSSHEDISFDGIKPGKYFFKSNDGSDQNIPLTLPCSDEELAHVKAKAKSWLETIYGQNSCQWWYAFIDSKVFLEKDLRQEGEDVPIVDFRFHVVNGTPVLLQMDTEGGEGVRNNPVYDKNLNYLPYDFLRSNTHEEPLPSNAQFAQEVATKIGKAHQYCRVDLYLKGEEVFLGEMTFLPNSGRRRTRAPEIDELFSDHWKEEPPRVVRVE</sequence>
<protein>
    <recommendedName>
        <fullName evidence="3">TupA-like ATPgrasp</fullName>
    </recommendedName>
</protein>
<organism evidence="1 2">
    <name type="scientific">Octadecabacter ascidiaceicola</name>
    <dbReference type="NCBI Taxonomy" id="1655543"/>
    <lineage>
        <taxon>Bacteria</taxon>
        <taxon>Pseudomonadati</taxon>
        <taxon>Pseudomonadota</taxon>
        <taxon>Alphaproteobacteria</taxon>
        <taxon>Rhodobacterales</taxon>
        <taxon>Roseobacteraceae</taxon>
        <taxon>Octadecabacter</taxon>
    </lineage>
</organism>
<gene>
    <name evidence="1" type="ORF">OCA8868_00011</name>
</gene>
<evidence type="ECO:0000313" key="2">
    <source>
        <dbReference type="Proteomes" id="UP000203464"/>
    </source>
</evidence>
<dbReference type="AlphaFoldDB" id="A0A238JK23"/>
<dbReference type="RefSeq" id="WP_143849457.1">
    <property type="nucleotide sequence ID" value="NZ_FXYD01000001.1"/>
</dbReference>
<reference evidence="2" key="1">
    <citation type="submission" date="2017-05" db="EMBL/GenBank/DDBJ databases">
        <authorList>
            <person name="Rodrigo-Torres L."/>
            <person name="Arahal R. D."/>
            <person name="Lucena T."/>
        </authorList>
    </citation>
    <scope>NUCLEOTIDE SEQUENCE [LARGE SCALE GENOMIC DNA]</scope>
    <source>
        <strain evidence="2">CECT 8868</strain>
    </source>
</reference>
<dbReference type="InterPro" id="IPR029465">
    <property type="entry name" value="ATPgrasp_TupA"/>
</dbReference>
<dbReference type="OrthoDB" id="5354021at2"/>
<keyword evidence="2" id="KW-1185">Reference proteome</keyword>
<dbReference type="Pfam" id="PF14305">
    <property type="entry name" value="ATPgrasp_TupA"/>
    <property type="match status" value="1"/>
</dbReference>
<dbReference type="EMBL" id="FXYD01000001">
    <property type="protein sequence ID" value="SMX30753.1"/>
    <property type="molecule type" value="Genomic_DNA"/>
</dbReference>
<name>A0A238JK23_9RHOB</name>
<dbReference type="Proteomes" id="UP000203464">
    <property type="component" value="Unassembled WGS sequence"/>
</dbReference>
<evidence type="ECO:0000313" key="1">
    <source>
        <dbReference type="EMBL" id="SMX30753.1"/>
    </source>
</evidence>
<accession>A0A238JK23</accession>
<evidence type="ECO:0008006" key="3">
    <source>
        <dbReference type="Google" id="ProtNLM"/>
    </source>
</evidence>
<proteinExistence type="predicted"/>